<feature type="region of interest" description="Disordered" evidence="2">
    <location>
        <begin position="70"/>
        <end position="96"/>
    </location>
</feature>
<dbReference type="CDD" id="cd00084">
    <property type="entry name" value="HMG-box_SF"/>
    <property type="match status" value="1"/>
</dbReference>
<accession>A0A6C0KHT9</accession>
<reference evidence="4" key="1">
    <citation type="journal article" date="2020" name="Nature">
        <title>Giant virus diversity and host interactions through global metagenomics.</title>
        <authorList>
            <person name="Schulz F."/>
            <person name="Roux S."/>
            <person name="Paez-Espino D."/>
            <person name="Jungbluth S."/>
            <person name="Walsh D.A."/>
            <person name="Denef V.J."/>
            <person name="McMahon K.D."/>
            <person name="Konstantinidis K.T."/>
            <person name="Eloe-Fadrosh E.A."/>
            <person name="Kyrpides N.C."/>
            <person name="Woyke T."/>
        </authorList>
    </citation>
    <scope>NUCLEOTIDE SEQUENCE</scope>
    <source>
        <strain evidence="4">GVMAG-S-3300010158-109</strain>
    </source>
</reference>
<evidence type="ECO:0000256" key="1">
    <source>
        <dbReference type="SAM" id="Coils"/>
    </source>
</evidence>
<dbReference type="InterPro" id="IPR009071">
    <property type="entry name" value="HMG_box_dom"/>
</dbReference>
<feature type="compositionally biased region" description="Basic and acidic residues" evidence="2">
    <location>
        <begin position="74"/>
        <end position="93"/>
    </location>
</feature>
<keyword evidence="1" id="KW-0175">Coiled coil</keyword>
<dbReference type="Pfam" id="PF00505">
    <property type="entry name" value="HMG_box"/>
    <property type="match status" value="1"/>
</dbReference>
<dbReference type="InterPro" id="IPR036910">
    <property type="entry name" value="HMG_box_dom_sf"/>
</dbReference>
<dbReference type="AlphaFoldDB" id="A0A6C0KHT9"/>
<organism evidence="4">
    <name type="scientific">viral metagenome</name>
    <dbReference type="NCBI Taxonomy" id="1070528"/>
    <lineage>
        <taxon>unclassified sequences</taxon>
        <taxon>metagenomes</taxon>
        <taxon>organismal metagenomes</taxon>
    </lineage>
</organism>
<sequence>MTKFTHKEYVETMIDMAEAELQNMKTKMKDIYKIMPESVEVERLWIRLSDEFKASLRPVVTELVLNKGIPRKQRVNDKNKPSLSEGSDRDIEKTSGNNKITFSEYCKQYRKKVRDENPTYDSKQITKCLSEMWKNKE</sequence>
<feature type="domain" description="HMG box" evidence="3">
    <location>
        <begin position="102"/>
        <end position="135"/>
    </location>
</feature>
<proteinExistence type="predicted"/>
<dbReference type="EMBL" id="MN740869">
    <property type="protein sequence ID" value="QHU15898.1"/>
    <property type="molecule type" value="Genomic_DNA"/>
</dbReference>
<evidence type="ECO:0000256" key="2">
    <source>
        <dbReference type="SAM" id="MobiDB-lite"/>
    </source>
</evidence>
<evidence type="ECO:0000259" key="3">
    <source>
        <dbReference type="Pfam" id="PF00505"/>
    </source>
</evidence>
<protein>
    <recommendedName>
        <fullName evidence="3">HMG box domain-containing protein</fullName>
    </recommendedName>
</protein>
<feature type="coiled-coil region" evidence="1">
    <location>
        <begin position="7"/>
        <end position="34"/>
    </location>
</feature>
<dbReference type="SUPFAM" id="SSF47095">
    <property type="entry name" value="HMG-box"/>
    <property type="match status" value="1"/>
</dbReference>
<evidence type="ECO:0000313" key="4">
    <source>
        <dbReference type="EMBL" id="QHU15898.1"/>
    </source>
</evidence>
<name>A0A6C0KHT9_9ZZZZ</name>
<dbReference type="Gene3D" id="1.10.30.10">
    <property type="entry name" value="High mobility group box domain"/>
    <property type="match status" value="1"/>
</dbReference>